<name>A0A1Q3C6T9_CEPFO</name>
<dbReference type="OrthoDB" id="1064732at2759"/>
<evidence type="ECO:0000259" key="1">
    <source>
        <dbReference type="Pfam" id="PF13966"/>
    </source>
</evidence>
<dbReference type="InParanoid" id="A0A1Q3C6T9"/>
<dbReference type="AlphaFoldDB" id="A0A1Q3C6T9"/>
<dbReference type="Proteomes" id="UP000187406">
    <property type="component" value="Unassembled WGS sequence"/>
</dbReference>
<dbReference type="EMBL" id="BDDD01001418">
    <property type="protein sequence ID" value="GAV75793.1"/>
    <property type="molecule type" value="Genomic_DNA"/>
</dbReference>
<keyword evidence="3" id="KW-1185">Reference proteome</keyword>
<dbReference type="PANTHER" id="PTHR33116:SF66">
    <property type="entry name" value="REVERSE TRANSCRIPTASE ZINC-BINDING DOMAIN-CONTAINING PROTEIN"/>
    <property type="match status" value="1"/>
</dbReference>
<proteinExistence type="predicted"/>
<feature type="non-terminal residue" evidence="2">
    <location>
        <position position="1"/>
    </location>
</feature>
<feature type="domain" description="Reverse transcriptase zinc-binding" evidence="1">
    <location>
        <begin position="16"/>
        <end position="100"/>
    </location>
</feature>
<evidence type="ECO:0000313" key="2">
    <source>
        <dbReference type="EMBL" id="GAV75793.1"/>
    </source>
</evidence>
<evidence type="ECO:0000313" key="3">
    <source>
        <dbReference type="Proteomes" id="UP000187406"/>
    </source>
</evidence>
<organism evidence="2 3">
    <name type="scientific">Cephalotus follicularis</name>
    <name type="common">Albany pitcher plant</name>
    <dbReference type="NCBI Taxonomy" id="3775"/>
    <lineage>
        <taxon>Eukaryota</taxon>
        <taxon>Viridiplantae</taxon>
        <taxon>Streptophyta</taxon>
        <taxon>Embryophyta</taxon>
        <taxon>Tracheophyta</taxon>
        <taxon>Spermatophyta</taxon>
        <taxon>Magnoliopsida</taxon>
        <taxon>eudicotyledons</taxon>
        <taxon>Gunneridae</taxon>
        <taxon>Pentapetalae</taxon>
        <taxon>rosids</taxon>
        <taxon>fabids</taxon>
        <taxon>Oxalidales</taxon>
        <taxon>Cephalotaceae</taxon>
        <taxon>Cephalotus</taxon>
    </lineage>
</organism>
<dbReference type="PANTHER" id="PTHR33116">
    <property type="entry name" value="REVERSE TRANSCRIPTASE ZINC-BINDING DOMAIN-CONTAINING PROTEIN-RELATED-RELATED"/>
    <property type="match status" value="1"/>
</dbReference>
<protein>
    <submittedName>
        <fullName evidence="2">Zf-RVT domain-containing protein</fullName>
    </submittedName>
</protein>
<reference evidence="3" key="1">
    <citation type="submission" date="2016-04" db="EMBL/GenBank/DDBJ databases">
        <title>Cephalotus genome sequencing.</title>
        <authorList>
            <person name="Fukushima K."/>
            <person name="Hasebe M."/>
            <person name="Fang X."/>
        </authorList>
    </citation>
    <scope>NUCLEOTIDE SEQUENCE [LARGE SCALE GENOMIC DNA]</scope>
    <source>
        <strain evidence="3">cv. St1</strain>
    </source>
</reference>
<sequence>STAPDSIHWDKVGEAFSTAREFHGIIQRSSSVDWHDIVWHSKRIPKHAFSLWLALRGAHRTKDKLLAFGVVHSVECAFLCGETETLQHLFFQCPFSAMVWREVLLMCNIVRPILPWADEVLWMSTHARGSAFHHTVRRLAFAATAYHLWIERNRCCFKNLFLPHQEIIRLVRQDVSGKLASGNSSLRCERYHSLCVNWGVPLGEDI</sequence>
<dbReference type="Pfam" id="PF13966">
    <property type="entry name" value="zf-RVT"/>
    <property type="match status" value="1"/>
</dbReference>
<comment type="caution">
    <text evidence="2">The sequence shown here is derived from an EMBL/GenBank/DDBJ whole genome shotgun (WGS) entry which is preliminary data.</text>
</comment>
<gene>
    <name evidence="2" type="ORF">CFOL_v3_19269</name>
</gene>
<dbReference type="InterPro" id="IPR026960">
    <property type="entry name" value="RVT-Znf"/>
</dbReference>
<accession>A0A1Q3C6T9</accession>